<reference evidence="2" key="1">
    <citation type="submission" date="2023-03" db="EMBL/GenBank/DDBJ databases">
        <title>Massive genome expansion in bonnet fungi (Mycena s.s.) driven by repeated elements and novel gene families across ecological guilds.</title>
        <authorList>
            <consortium name="Lawrence Berkeley National Laboratory"/>
            <person name="Harder C.B."/>
            <person name="Miyauchi S."/>
            <person name="Viragh M."/>
            <person name="Kuo A."/>
            <person name="Thoen E."/>
            <person name="Andreopoulos B."/>
            <person name="Lu D."/>
            <person name="Skrede I."/>
            <person name="Drula E."/>
            <person name="Henrissat B."/>
            <person name="Morin E."/>
            <person name="Kohler A."/>
            <person name="Barry K."/>
            <person name="LaButti K."/>
            <person name="Morin E."/>
            <person name="Salamov A."/>
            <person name="Lipzen A."/>
            <person name="Mereny Z."/>
            <person name="Hegedus B."/>
            <person name="Baldrian P."/>
            <person name="Stursova M."/>
            <person name="Weitz H."/>
            <person name="Taylor A."/>
            <person name="Grigoriev I.V."/>
            <person name="Nagy L.G."/>
            <person name="Martin F."/>
            <person name="Kauserud H."/>
        </authorList>
    </citation>
    <scope>NUCLEOTIDE SEQUENCE</scope>
    <source>
        <strain evidence="2">9144</strain>
    </source>
</reference>
<evidence type="ECO:0000313" key="3">
    <source>
        <dbReference type="Proteomes" id="UP001219525"/>
    </source>
</evidence>
<dbReference type="Proteomes" id="UP001219525">
    <property type="component" value="Unassembled WGS sequence"/>
</dbReference>
<feature type="region of interest" description="Disordered" evidence="1">
    <location>
        <begin position="1"/>
        <end position="27"/>
    </location>
</feature>
<comment type="caution">
    <text evidence="2">The sequence shown here is derived from an EMBL/GenBank/DDBJ whole genome shotgun (WGS) entry which is preliminary data.</text>
</comment>
<protein>
    <submittedName>
        <fullName evidence="2">Uncharacterized protein</fullName>
    </submittedName>
</protein>
<dbReference type="EMBL" id="JARJCW010000005">
    <property type="protein sequence ID" value="KAJ7224689.1"/>
    <property type="molecule type" value="Genomic_DNA"/>
</dbReference>
<proteinExistence type="predicted"/>
<organism evidence="2 3">
    <name type="scientific">Mycena pura</name>
    <dbReference type="NCBI Taxonomy" id="153505"/>
    <lineage>
        <taxon>Eukaryota</taxon>
        <taxon>Fungi</taxon>
        <taxon>Dikarya</taxon>
        <taxon>Basidiomycota</taxon>
        <taxon>Agaricomycotina</taxon>
        <taxon>Agaricomycetes</taxon>
        <taxon>Agaricomycetidae</taxon>
        <taxon>Agaricales</taxon>
        <taxon>Marasmiineae</taxon>
        <taxon>Mycenaceae</taxon>
        <taxon>Mycena</taxon>
    </lineage>
</organism>
<name>A0AAD6YNX8_9AGAR</name>
<sequence>MSVLTGPMPSSKQADAARPLSEPNAKENAAWTDQDVVALLDIQVLIRNTVLPLRGVTAENFRQIQVRSSTYCYTHPIKNAKWQSRPAGPPSSKKSHFSSKIGFVTVLKLSAAGCDCRKFSAASDAMASAGDGGNFKMSVLAMELNKVITWGGRKTGKSCQNKLYKSKQANSHSLSIKAPKNLKERPENAEKFDKPGVTASGRFKMLETPIIFKFAGILLTHHPFGRSVDAVPICPPSTWFNPCQCTHSGQGKPHFCDGRSVTNDSSYGLPLQDGLSGLVWMVTVLNTVKKGKRNLNLLNIEEEDGVLI</sequence>
<evidence type="ECO:0000313" key="2">
    <source>
        <dbReference type="EMBL" id="KAJ7224689.1"/>
    </source>
</evidence>
<dbReference type="AlphaFoldDB" id="A0AAD6YNX8"/>
<keyword evidence="3" id="KW-1185">Reference proteome</keyword>
<accession>A0AAD6YNX8</accession>
<evidence type="ECO:0000256" key="1">
    <source>
        <dbReference type="SAM" id="MobiDB-lite"/>
    </source>
</evidence>
<gene>
    <name evidence="2" type="ORF">GGX14DRAFT_387360</name>
</gene>